<dbReference type="PANTHER" id="PTHR33227:SF18">
    <property type="entry name" value="STIGMA-SPECIFIC STIG1-LIKE PROTEIN 3"/>
    <property type="match status" value="1"/>
</dbReference>
<dbReference type="Pfam" id="PF04885">
    <property type="entry name" value="Stig1"/>
    <property type="match status" value="1"/>
</dbReference>
<evidence type="ECO:0000256" key="3">
    <source>
        <dbReference type="SAM" id="Phobius"/>
    </source>
</evidence>
<evidence type="ECO:0000256" key="2">
    <source>
        <dbReference type="ARBA" id="ARBA00022729"/>
    </source>
</evidence>
<dbReference type="AlphaFoldDB" id="A0A9R0JZC6"/>
<organism evidence="4 5">
    <name type="scientific">Spinacia oleracea</name>
    <name type="common">Spinach</name>
    <dbReference type="NCBI Taxonomy" id="3562"/>
    <lineage>
        <taxon>Eukaryota</taxon>
        <taxon>Viridiplantae</taxon>
        <taxon>Streptophyta</taxon>
        <taxon>Embryophyta</taxon>
        <taxon>Tracheophyta</taxon>
        <taxon>Spermatophyta</taxon>
        <taxon>Magnoliopsida</taxon>
        <taxon>eudicotyledons</taxon>
        <taxon>Gunneridae</taxon>
        <taxon>Pentapetalae</taxon>
        <taxon>Caryophyllales</taxon>
        <taxon>Chenopodiaceae</taxon>
        <taxon>Chenopodioideae</taxon>
        <taxon>Anserineae</taxon>
        <taxon>Spinacia</taxon>
    </lineage>
</organism>
<dbReference type="InterPro" id="IPR006969">
    <property type="entry name" value="Stig-like"/>
</dbReference>
<keyword evidence="4" id="KW-1185">Reference proteome</keyword>
<keyword evidence="3" id="KW-0472">Membrane</keyword>
<reference evidence="5" key="2">
    <citation type="submission" date="2025-08" db="UniProtKB">
        <authorList>
            <consortium name="RefSeq"/>
        </authorList>
    </citation>
    <scope>IDENTIFICATION</scope>
    <source>
        <tissue evidence="5">Leaf</tissue>
    </source>
</reference>
<dbReference type="GeneID" id="110792215"/>
<protein>
    <submittedName>
        <fullName evidence="5">Stigma-specific STIG1-like protein 3</fullName>
    </submittedName>
</protein>
<accession>A0A9R0JZC6</accession>
<dbReference type="Proteomes" id="UP000813463">
    <property type="component" value="Chromosome 4"/>
</dbReference>
<gene>
    <name evidence="5" type="primary">LOC110792215</name>
</gene>
<feature type="transmembrane region" description="Helical" evidence="3">
    <location>
        <begin position="12"/>
        <end position="34"/>
    </location>
</feature>
<proteinExistence type="inferred from homology"/>
<keyword evidence="3" id="KW-1133">Transmembrane helix</keyword>
<keyword evidence="3" id="KW-0812">Transmembrane</keyword>
<dbReference type="OrthoDB" id="1841769at2759"/>
<evidence type="ECO:0000313" key="5">
    <source>
        <dbReference type="RefSeq" id="XP_021852716.1"/>
    </source>
</evidence>
<reference evidence="4" key="1">
    <citation type="journal article" date="2021" name="Nat. Commun.">
        <title>Genomic analyses provide insights into spinach domestication and the genetic basis of agronomic traits.</title>
        <authorList>
            <person name="Cai X."/>
            <person name="Sun X."/>
            <person name="Xu C."/>
            <person name="Sun H."/>
            <person name="Wang X."/>
            <person name="Ge C."/>
            <person name="Zhang Z."/>
            <person name="Wang Q."/>
            <person name="Fei Z."/>
            <person name="Jiao C."/>
            <person name="Wang Q."/>
        </authorList>
    </citation>
    <scope>NUCLEOTIDE SEQUENCE [LARGE SCALE GENOMIC DNA]</scope>
    <source>
        <strain evidence="4">cv. Varoflay</strain>
    </source>
</reference>
<comment type="similarity">
    <text evidence="1">Belongs to the STIG1 family.</text>
</comment>
<dbReference type="RefSeq" id="XP_021852716.1">
    <property type="nucleotide sequence ID" value="XM_021997024.2"/>
</dbReference>
<dbReference type="KEGG" id="soe:110792215"/>
<evidence type="ECO:0000256" key="1">
    <source>
        <dbReference type="ARBA" id="ARBA00006010"/>
    </source>
</evidence>
<name>A0A9R0JZC6_SPIOL</name>
<keyword evidence="2" id="KW-0732">Signal</keyword>
<dbReference type="PANTHER" id="PTHR33227">
    <property type="entry name" value="STIGMA-SPECIFIC STIG1-LIKE PROTEIN 3"/>
    <property type="match status" value="1"/>
</dbReference>
<sequence length="170" mass="19409">MASTTMKKTIKAIALVAITMSMALIILSSININYQQQEQEQHNQVDEEVNNKENAMFLPSKRSVSRFLIESKTYQQHHRRSLKPADHCHKDNEVCDLVYGKNYFTCCGNKCFDLTVDKKHCGGCHNKCKFTHDCCNGKCVDKTYDKRHCGGCNNKCLDAQFCVYGMCDYA</sequence>
<evidence type="ECO:0000313" key="4">
    <source>
        <dbReference type="Proteomes" id="UP000813463"/>
    </source>
</evidence>